<protein>
    <submittedName>
        <fullName evidence="3">NAD(P)-binding domain-containing protein</fullName>
    </submittedName>
</protein>
<accession>A0A955L7F4</accession>
<feature type="domain" description="Pyrroline-5-carboxylate reductase catalytic N-terminal" evidence="2">
    <location>
        <begin position="7"/>
        <end position="99"/>
    </location>
</feature>
<reference evidence="3" key="1">
    <citation type="submission" date="2020-04" db="EMBL/GenBank/DDBJ databases">
        <authorList>
            <person name="Zhang T."/>
        </authorList>
    </citation>
    <scope>NUCLEOTIDE SEQUENCE</scope>
    <source>
        <strain evidence="3">HKST-UBA14</strain>
    </source>
</reference>
<evidence type="ECO:0000259" key="2">
    <source>
        <dbReference type="Pfam" id="PF03807"/>
    </source>
</evidence>
<dbReference type="Proteomes" id="UP000783287">
    <property type="component" value="Unassembled WGS sequence"/>
</dbReference>
<evidence type="ECO:0000313" key="3">
    <source>
        <dbReference type="EMBL" id="MCA9384063.1"/>
    </source>
</evidence>
<gene>
    <name evidence="3" type="ORF">KC909_06910</name>
</gene>
<dbReference type="PANTHER" id="PTHR14239:SF10">
    <property type="entry name" value="REDUCTASE"/>
    <property type="match status" value="1"/>
</dbReference>
<dbReference type="InterPro" id="IPR028939">
    <property type="entry name" value="P5C_Rdtase_cat_N"/>
</dbReference>
<dbReference type="AlphaFoldDB" id="A0A955L7F4"/>
<evidence type="ECO:0000256" key="1">
    <source>
        <dbReference type="ARBA" id="ARBA00023002"/>
    </source>
</evidence>
<dbReference type="SUPFAM" id="SSF51735">
    <property type="entry name" value="NAD(P)-binding Rossmann-fold domains"/>
    <property type="match status" value="1"/>
</dbReference>
<keyword evidence="1" id="KW-0560">Oxidoreductase</keyword>
<sequence length="214" mass="23611">KYFMKNIGVIGATGNMGSAITRSLFETNSINIFSRNTEKLEELASELSSENIVVAEDIKDLLDASDIVILALPYNEEQKLANEIKESVAGKIVISISNPLSEDYSDLVTGWDTSSAEQLQATLSESHVIKAFNTIFASRINDPVINGIQIDHFFAGNDENALNEVKGLISSINHNPILVGTLEQSRLLERMAFLNIKLSAQEMFQWNSAFKLLS</sequence>
<name>A0A955L7F4_9BACT</name>
<proteinExistence type="predicted"/>
<dbReference type="InterPro" id="IPR051267">
    <property type="entry name" value="STEAP_metalloreductase"/>
</dbReference>
<dbReference type="Pfam" id="PF03807">
    <property type="entry name" value="F420_oxidored"/>
    <property type="match status" value="1"/>
</dbReference>
<feature type="non-terminal residue" evidence="3">
    <location>
        <position position="1"/>
    </location>
</feature>
<dbReference type="EMBL" id="JAGQLK010000233">
    <property type="protein sequence ID" value="MCA9384063.1"/>
    <property type="molecule type" value="Genomic_DNA"/>
</dbReference>
<organism evidence="3 4">
    <name type="scientific">Candidatus Dojkabacteria bacterium</name>
    <dbReference type="NCBI Taxonomy" id="2099670"/>
    <lineage>
        <taxon>Bacteria</taxon>
        <taxon>Candidatus Dojkabacteria</taxon>
    </lineage>
</organism>
<dbReference type="InterPro" id="IPR036291">
    <property type="entry name" value="NAD(P)-bd_dom_sf"/>
</dbReference>
<reference evidence="3" key="2">
    <citation type="journal article" date="2021" name="Microbiome">
        <title>Successional dynamics and alternative stable states in a saline activated sludge microbial community over 9 years.</title>
        <authorList>
            <person name="Wang Y."/>
            <person name="Ye J."/>
            <person name="Ju F."/>
            <person name="Liu L."/>
            <person name="Boyd J.A."/>
            <person name="Deng Y."/>
            <person name="Parks D.H."/>
            <person name="Jiang X."/>
            <person name="Yin X."/>
            <person name="Woodcroft B.J."/>
            <person name="Tyson G.W."/>
            <person name="Hugenholtz P."/>
            <person name="Polz M.F."/>
            <person name="Zhang T."/>
        </authorList>
    </citation>
    <scope>NUCLEOTIDE SEQUENCE</scope>
    <source>
        <strain evidence="3">HKST-UBA14</strain>
    </source>
</reference>
<comment type="caution">
    <text evidence="3">The sequence shown here is derived from an EMBL/GenBank/DDBJ whole genome shotgun (WGS) entry which is preliminary data.</text>
</comment>
<dbReference type="PANTHER" id="PTHR14239">
    <property type="entry name" value="DUDULIN-RELATED"/>
    <property type="match status" value="1"/>
</dbReference>
<dbReference type="Gene3D" id="3.40.50.720">
    <property type="entry name" value="NAD(P)-binding Rossmann-like Domain"/>
    <property type="match status" value="1"/>
</dbReference>
<dbReference type="GO" id="GO:0016491">
    <property type="term" value="F:oxidoreductase activity"/>
    <property type="evidence" value="ECO:0007669"/>
    <property type="project" value="UniProtKB-KW"/>
</dbReference>
<evidence type="ECO:0000313" key="4">
    <source>
        <dbReference type="Proteomes" id="UP000783287"/>
    </source>
</evidence>